<comment type="caution">
    <text evidence="2">The sequence shown here is derived from an EMBL/GenBank/DDBJ whole genome shotgun (WGS) entry which is preliminary data.</text>
</comment>
<keyword evidence="1" id="KW-0472">Membrane</keyword>
<keyword evidence="1" id="KW-1133">Transmembrane helix</keyword>
<dbReference type="EMBL" id="JAUEPH010000002">
    <property type="protein sequence ID" value="MDN3203346.1"/>
    <property type="molecule type" value="Genomic_DNA"/>
</dbReference>
<dbReference type="InterPro" id="IPR025333">
    <property type="entry name" value="DUF4239"/>
</dbReference>
<evidence type="ECO:0000256" key="1">
    <source>
        <dbReference type="SAM" id="Phobius"/>
    </source>
</evidence>
<evidence type="ECO:0000313" key="2">
    <source>
        <dbReference type="EMBL" id="MDN3203346.1"/>
    </source>
</evidence>
<keyword evidence="3" id="KW-1185">Reference proteome</keyword>
<gene>
    <name evidence="2" type="ORF">QVH07_04270</name>
</gene>
<dbReference type="Pfam" id="PF14023">
    <property type="entry name" value="Bestrophin-like"/>
    <property type="match status" value="1"/>
</dbReference>
<feature type="transmembrane region" description="Helical" evidence="1">
    <location>
        <begin position="212"/>
        <end position="230"/>
    </location>
</feature>
<keyword evidence="1" id="KW-0812">Transmembrane</keyword>
<dbReference type="RefSeq" id="WP_289998910.1">
    <property type="nucleotide sequence ID" value="NZ_JAUEPH010000002.1"/>
</dbReference>
<evidence type="ECO:0000313" key="3">
    <source>
        <dbReference type="Proteomes" id="UP001171916"/>
    </source>
</evidence>
<sequence>MYSFFLDTPLITGLVLFVLMVVAFAVSVYLISHRLFKKYLTKEHERAGRVLFRTSASLLALILSFTFANERIVYYQIKDALISEATHLVDIYVDLNAYGGQNAETIKDLLVEYVDSVLEEGWIPDSKSLFDTKTTETYRQIYYSLQDLEPKSPQQEYLKSAMLEDVDFLSNYMQVRIYQTRQSIPQVFITSAGGLFITMILFAVYRPDRITIFFLALYSGFIGTIIYFLIVMSQPLQGPMQIRAEPFLILKEAAELRQ</sequence>
<name>A0ABT7YA07_9BACT</name>
<organism evidence="2 3">
    <name type="scientific">Algoriphagus sediminis</name>
    <dbReference type="NCBI Taxonomy" id="3057113"/>
    <lineage>
        <taxon>Bacteria</taxon>
        <taxon>Pseudomonadati</taxon>
        <taxon>Bacteroidota</taxon>
        <taxon>Cytophagia</taxon>
        <taxon>Cytophagales</taxon>
        <taxon>Cyclobacteriaceae</taxon>
        <taxon>Algoriphagus</taxon>
    </lineage>
</organism>
<protein>
    <submittedName>
        <fullName evidence="2">DUF4239 domain-containing protein</fullName>
    </submittedName>
</protein>
<proteinExistence type="predicted"/>
<accession>A0ABT7YA07</accession>
<dbReference type="Proteomes" id="UP001171916">
    <property type="component" value="Unassembled WGS sequence"/>
</dbReference>
<feature type="transmembrane region" description="Helical" evidence="1">
    <location>
        <begin position="12"/>
        <end position="30"/>
    </location>
</feature>
<reference evidence="2" key="1">
    <citation type="submission" date="2023-06" db="EMBL/GenBank/DDBJ databases">
        <title>Robiginitalea aurantiacus sp. nov. and Algoriphagus sediminis sp. nov., isolated from coastal sediment.</title>
        <authorList>
            <person name="Zhou Z.Y."/>
            <person name="An J."/>
            <person name="Jia Y.W."/>
            <person name="Du Z.J."/>
        </authorList>
    </citation>
    <scope>NUCLEOTIDE SEQUENCE</scope>
    <source>
        <strain evidence="2">C2-7</strain>
    </source>
</reference>
<feature type="transmembrane region" description="Helical" evidence="1">
    <location>
        <begin position="187"/>
        <end position="205"/>
    </location>
</feature>